<dbReference type="KEGG" id="fal:FRAAL3014"/>
<dbReference type="AlphaFoldDB" id="Q0RLE6"/>
<dbReference type="EMBL" id="CT573213">
    <property type="protein sequence ID" value="CAJ61658.1"/>
    <property type="molecule type" value="Genomic_DNA"/>
</dbReference>
<name>Q0RLE6_FRAAA</name>
<keyword evidence="2" id="KW-1185">Reference proteome</keyword>
<evidence type="ECO:0000313" key="1">
    <source>
        <dbReference type="EMBL" id="CAJ61658.1"/>
    </source>
</evidence>
<evidence type="ECO:0000313" key="2">
    <source>
        <dbReference type="Proteomes" id="UP000000657"/>
    </source>
</evidence>
<accession>Q0RLE6</accession>
<dbReference type="HOGENOM" id="CLU_3135955_0_0_11"/>
<organism evidence="1 2">
    <name type="scientific">Frankia alni (strain DSM 45986 / CECT 9034 / ACN14a)</name>
    <dbReference type="NCBI Taxonomy" id="326424"/>
    <lineage>
        <taxon>Bacteria</taxon>
        <taxon>Bacillati</taxon>
        <taxon>Actinomycetota</taxon>
        <taxon>Actinomycetes</taxon>
        <taxon>Frankiales</taxon>
        <taxon>Frankiaceae</taxon>
        <taxon>Frankia</taxon>
    </lineage>
</organism>
<gene>
    <name evidence="1" type="ordered locus">FRAAL3014</name>
</gene>
<reference evidence="1 2" key="1">
    <citation type="journal article" date="2007" name="Genome Res.">
        <title>Genome characteristics of facultatively symbiotic Frankia sp. strains reflect host range and host plant biogeography.</title>
        <authorList>
            <person name="Normand P."/>
            <person name="Lapierre P."/>
            <person name="Tisa L.S."/>
            <person name="Gogarten J.P."/>
            <person name="Alloisio N."/>
            <person name="Bagnarol E."/>
            <person name="Bassi C.A."/>
            <person name="Berry A.M."/>
            <person name="Bickhart D.M."/>
            <person name="Choisne N."/>
            <person name="Couloux A."/>
            <person name="Cournoyer B."/>
            <person name="Cruveiller S."/>
            <person name="Daubin V."/>
            <person name="Demange N."/>
            <person name="Francino M.P."/>
            <person name="Goltsman E."/>
            <person name="Huang Y."/>
            <person name="Kopp O.R."/>
            <person name="Labarre L."/>
            <person name="Lapidus A."/>
            <person name="Lavire C."/>
            <person name="Marechal J."/>
            <person name="Martinez M."/>
            <person name="Mastronunzio J.E."/>
            <person name="Mullin B.C."/>
            <person name="Niemann J."/>
            <person name="Pujic P."/>
            <person name="Rawnsley T."/>
            <person name="Rouy Z."/>
            <person name="Schenowitz C."/>
            <person name="Sellstedt A."/>
            <person name="Tavares F."/>
            <person name="Tomkins J.P."/>
            <person name="Vallenet D."/>
            <person name="Valverde C."/>
            <person name="Wall L.G."/>
            <person name="Wang Y."/>
            <person name="Medigue C."/>
            <person name="Benson D.R."/>
        </authorList>
    </citation>
    <scope>NUCLEOTIDE SEQUENCE [LARGE SCALE GENOMIC DNA]</scope>
    <source>
        <strain evidence="2">DSM 45986 / CECT 9034 / ACN14a</strain>
    </source>
</reference>
<proteinExistence type="predicted"/>
<dbReference type="STRING" id="326424.FRAAL3014"/>
<dbReference type="Proteomes" id="UP000000657">
    <property type="component" value="Chromosome"/>
</dbReference>
<sequence>MHEGRFRLWEVDRKRATITAQLNGVNEFPILVTLLKEATTRRDHATDAS</sequence>
<protein>
    <submittedName>
        <fullName evidence="1">Uncharacterized protein</fullName>
    </submittedName>
</protein>